<dbReference type="Pfam" id="PF09851">
    <property type="entry name" value="SHOCT"/>
    <property type="match status" value="1"/>
</dbReference>
<sequence>MSSTALMTFKSHIDGKNADVAIYSDRIEWSRGRGVSGKKLTAGLLTGGASLLATGVRGSGAGTEMIPVKSITSVVTKRDGLMYTKVVVVASGNTIDFRVPHASAPGIKTLLTDLVLGKVPATEPAPPAPVHQAPAPTAAPPAGDPVVQLQQLAELRNAGILSEEEFTAKKAEILARM</sequence>
<dbReference type="InterPro" id="IPR018649">
    <property type="entry name" value="SHOCT"/>
</dbReference>
<keyword evidence="4" id="KW-1185">Reference proteome</keyword>
<gene>
    <name evidence="3" type="ORF">IHE55_12450</name>
</gene>
<proteinExistence type="predicted"/>
<protein>
    <submittedName>
        <fullName evidence="3">SHOCT domain-containing protein</fullName>
    </submittedName>
</protein>
<accession>A0ABS0NKC7</accession>
<dbReference type="Proteomes" id="UP000807371">
    <property type="component" value="Unassembled WGS sequence"/>
</dbReference>
<dbReference type="RefSeq" id="WP_197989102.1">
    <property type="nucleotide sequence ID" value="NZ_JACYXC010000001.1"/>
</dbReference>
<dbReference type="EMBL" id="JACYXC010000001">
    <property type="protein sequence ID" value="MBH5335567.1"/>
    <property type="molecule type" value="Genomic_DNA"/>
</dbReference>
<comment type="caution">
    <text evidence="3">The sequence shown here is derived from an EMBL/GenBank/DDBJ whole genome shotgun (WGS) entry which is preliminary data.</text>
</comment>
<reference evidence="3 4" key="1">
    <citation type="submission" date="2020-09" db="EMBL/GenBank/DDBJ databases">
        <title>Biosynthesis of the nuclear factor of activated T cells inhibitor NFAT-133 and its congeners in Streptomyces pactum.</title>
        <authorList>
            <person name="Zhou W."/>
            <person name="Posri P."/>
            <person name="Abugrain M.E."/>
            <person name="Weisberg A.J."/>
            <person name="Chang J.H."/>
            <person name="Mahmud T."/>
        </authorList>
    </citation>
    <scope>NUCLEOTIDE SEQUENCE [LARGE SCALE GENOMIC DNA]</scope>
    <source>
        <strain evidence="3 4">ATCC 27456</strain>
    </source>
</reference>
<name>A0ABS0NKC7_9ACTN</name>
<evidence type="ECO:0000256" key="1">
    <source>
        <dbReference type="SAM" id="MobiDB-lite"/>
    </source>
</evidence>
<feature type="domain" description="SHOCT" evidence="2">
    <location>
        <begin position="148"/>
        <end position="174"/>
    </location>
</feature>
<evidence type="ECO:0000313" key="4">
    <source>
        <dbReference type="Proteomes" id="UP000807371"/>
    </source>
</evidence>
<evidence type="ECO:0000313" key="3">
    <source>
        <dbReference type="EMBL" id="MBH5335567.1"/>
    </source>
</evidence>
<feature type="region of interest" description="Disordered" evidence="1">
    <location>
        <begin position="122"/>
        <end position="142"/>
    </location>
</feature>
<organism evidence="3 4">
    <name type="scientific">Streptomyces pactum</name>
    <dbReference type="NCBI Taxonomy" id="68249"/>
    <lineage>
        <taxon>Bacteria</taxon>
        <taxon>Bacillati</taxon>
        <taxon>Actinomycetota</taxon>
        <taxon>Actinomycetes</taxon>
        <taxon>Kitasatosporales</taxon>
        <taxon>Streptomycetaceae</taxon>
        <taxon>Streptomyces</taxon>
    </lineage>
</organism>
<evidence type="ECO:0000259" key="2">
    <source>
        <dbReference type="Pfam" id="PF09851"/>
    </source>
</evidence>